<organism evidence="8 9">
    <name type="scientific">Alkalihalophilus pseudofirmus</name>
    <name type="common">Bacillus pseudofirmus</name>
    <dbReference type="NCBI Taxonomy" id="79885"/>
    <lineage>
        <taxon>Bacteria</taxon>
        <taxon>Bacillati</taxon>
        <taxon>Bacillota</taxon>
        <taxon>Bacilli</taxon>
        <taxon>Bacillales</taxon>
        <taxon>Bacillaceae</taxon>
        <taxon>Alkalihalophilus</taxon>
    </lineage>
</organism>
<dbReference type="SFLD" id="SFLDG01082">
    <property type="entry name" value="B12-binding_domain_containing"/>
    <property type="match status" value="1"/>
</dbReference>
<evidence type="ECO:0000256" key="4">
    <source>
        <dbReference type="ARBA" id="ARBA00023004"/>
    </source>
</evidence>
<sequence length="585" mass="68334">MKTVVTTLNAKYIHTCLALRCLKAYAEPEFPIEMVEYTIKDPVMNIVSDLFERKPDVIGFSCYIWNIEETLKVIEMLKKVMPEVKIVLGGPEVSYDTKEWLEMTPDADFIVVGEGEETFKQLLEELSTTAKYHMVFGLAYRKGEEVIINAPRPKLKLDEVPTPYRFDEDLDGLTKRVTYFETSRGCPYSCQFCLSSIEVGVRYIDIDRVKSDLLYLIENGAKLIKFVDRTFNIKRDYALEIFQFLIDNHQGCVFQFEITADIMRPEVLSFLNEHAPKGIFRFEIGVQSTNDATNELVQRRQNFQKLTRTVTMVKEGGKIDQHLDLIAGLPEEDYNSFRNTFNDVFALRAEELQLGFLKMLRGTGLRLRADDHNYVYMNHAPYEILSNNILPFSDIVRIKRVEDVLEKYWNAHRMDTTIEYLVEKVFDSPFDFFQEFGDFWESKGWSRIGHQLEDLFTRLYQFLEARSTANLDFIKGLMMIDYFKNHKHKPRKTWWGFSLSKEQQSAILRRLAEAPEQVSEEFSSFKLNEKELHKHTMIEVLPFSLKSYQEDGTIEGTEELLIAYFNPKVEKSLLYTAPLKSMAVR</sequence>
<dbReference type="EMBL" id="JAWJAY010000002">
    <property type="protein sequence ID" value="MDV2885730.1"/>
    <property type="molecule type" value="Genomic_DNA"/>
</dbReference>
<dbReference type="InterPro" id="IPR006158">
    <property type="entry name" value="Cobalamin-bd"/>
</dbReference>
<evidence type="ECO:0000256" key="1">
    <source>
        <dbReference type="ARBA" id="ARBA00001966"/>
    </source>
</evidence>
<dbReference type="InterPro" id="IPR006638">
    <property type="entry name" value="Elp3/MiaA/NifB-like_rSAM"/>
</dbReference>
<evidence type="ECO:0000259" key="6">
    <source>
        <dbReference type="PROSITE" id="PS51332"/>
    </source>
</evidence>
<dbReference type="PROSITE" id="PS51918">
    <property type="entry name" value="RADICAL_SAM"/>
    <property type="match status" value="1"/>
</dbReference>
<dbReference type="InterPro" id="IPR007197">
    <property type="entry name" value="rSAM"/>
</dbReference>
<dbReference type="Pfam" id="PF02310">
    <property type="entry name" value="B12-binding"/>
    <property type="match status" value="1"/>
</dbReference>
<name>A0AAJ2NNN3_ALKPS</name>
<evidence type="ECO:0000313" key="8">
    <source>
        <dbReference type="EMBL" id="MDV2885730.1"/>
    </source>
</evidence>
<evidence type="ECO:0000256" key="3">
    <source>
        <dbReference type="ARBA" id="ARBA00022723"/>
    </source>
</evidence>
<dbReference type="SUPFAM" id="SSF102114">
    <property type="entry name" value="Radical SAM enzymes"/>
    <property type="match status" value="1"/>
</dbReference>
<dbReference type="PANTHER" id="PTHR43409">
    <property type="entry name" value="ANAEROBIC MAGNESIUM-PROTOPORPHYRIN IX MONOMETHYL ESTER CYCLASE-RELATED"/>
    <property type="match status" value="1"/>
</dbReference>
<gene>
    <name evidence="8" type="ORF">RYX45_11120</name>
</gene>
<dbReference type="InterPro" id="IPR025288">
    <property type="entry name" value="DUF4080"/>
</dbReference>
<keyword evidence="4" id="KW-0408">Iron</keyword>
<evidence type="ECO:0000256" key="2">
    <source>
        <dbReference type="ARBA" id="ARBA00022691"/>
    </source>
</evidence>
<dbReference type="InterPro" id="IPR023404">
    <property type="entry name" value="rSAM_horseshoe"/>
</dbReference>
<dbReference type="Proteomes" id="UP001285636">
    <property type="component" value="Unassembled WGS sequence"/>
</dbReference>
<dbReference type="PANTHER" id="PTHR43409:SF16">
    <property type="entry name" value="SLR0320 PROTEIN"/>
    <property type="match status" value="1"/>
</dbReference>
<comment type="cofactor">
    <cofactor evidence="1">
        <name>[4Fe-4S] cluster</name>
        <dbReference type="ChEBI" id="CHEBI:49883"/>
    </cofactor>
</comment>
<accession>A0AAJ2NNN3</accession>
<feature type="domain" description="B12-binding" evidence="6">
    <location>
        <begin position="1"/>
        <end position="133"/>
    </location>
</feature>
<dbReference type="Pfam" id="PF04055">
    <property type="entry name" value="Radical_SAM"/>
    <property type="match status" value="1"/>
</dbReference>
<dbReference type="Pfam" id="PF13311">
    <property type="entry name" value="DUF4080"/>
    <property type="match status" value="1"/>
</dbReference>
<dbReference type="GO" id="GO:0005829">
    <property type="term" value="C:cytosol"/>
    <property type="evidence" value="ECO:0007669"/>
    <property type="project" value="TreeGrafter"/>
</dbReference>
<dbReference type="RefSeq" id="WP_323466792.1">
    <property type="nucleotide sequence ID" value="NZ_CP144224.1"/>
</dbReference>
<dbReference type="GO" id="GO:0031419">
    <property type="term" value="F:cobalamin binding"/>
    <property type="evidence" value="ECO:0007669"/>
    <property type="project" value="InterPro"/>
</dbReference>
<comment type="caution">
    <text evidence="8">The sequence shown here is derived from an EMBL/GenBank/DDBJ whole genome shotgun (WGS) entry which is preliminary data.</text>
</comment>
<protein>
    <submittedName>
        <fullName evidence="8">B12-binding domain-containing radical SAM protein</fullName>
    </submittedName>
</protein>
<dbReference type="GO" id="GO:0051539">
    <property type="term" value="F:4 iron, 4 sulfur cluster binding"/>
    <property type="evidence" value="ECO:0007669"/>
    <property type="project" value="UniProtKB-KW"/>
</dbReference>
<dbReference type="InterPro" id="IPR051198">
    <property type="entry name" value="BchE-like"/>
</dbReference>
<keyword evidence="2" id="KW-0949">S-adenosyl-L-methionine</keyword>
<dbReference type="InterPro" id="IPR036724">
    <property type="entry name" value="Cobalamin-bd_sf"/>
</dbReference>
<dbReference type="InterPro" id="IPR034466">
    <property type="entry name" value="Methyltransferase_Class_B"/>
</dbReference>
<dbReference type="PROSITE" id="PS51332">
    <property type="entry name" value="B12_BINDING"/>
    <property type="match status" value="1"/>
</dbReference>
<dbReference type="GO" id="GO:0046872">
    <property type="term" value="F:metal ion binding"/>
    <property type="evidence" value="ECO:0007669"/>
    <property type="project" value="UniProtKB-KW"/>
</dbReference>
<evidence type="ECO:0000256" key="5">
    <source>
        <dbReference type="ARBA" id="ARBA00023014"/>
    </source>
</evidence>
<dbReference type="SUPFAM" id="SSF52242">
    <property type="entry name" value="Cobalamin (vitamin B12)-binding domain"/>
    <property type="match status" value="1"/>
</dbReference>
<dbReference type="AlphaFoldDB" id="A0AAJ2NNN3"/>
<evidence type="ECO:0000259" key="7">
    <source>
        <dbReference type="PROSITE" id="PS51918"/>
    </source>
</evidence>
<keyword evidence="3" id="KW-0479">Metal-binding</keyword>
<dbReference type="GO" id="GO:0003824">
    <property type="term" value="F:catalytic activity"/>
    <property type="evidence" value="ECO:0007669"/>
    <property type="project" value="InterPro"/>
</dbReference>
<dbReference type="Gene3D" id="3.40.50.280">
    <property type="entry name" value="Cobalamin-binding domain"/>
    <property type="match status" value="1"/>
</dbReference>
<keyword evidence="5" id="KW-0411">Iron-sulfur</keyword>
<reference evidence="8" key="1">
    <citation type="submission" date="2023-10" db="EMBL/GenBank/DDBJ databases">
        <title>Screening of Alkalihalophilus pseudofirmusBZ-TG-HK211 and Its Alleviation of Salt Stress on Rapeseed Growth.</title>
        <authorList>
            <person name="Zhao B."/>
            <person name="Guo T."/>
        </authorList>
    </citation>
    <scope>NUCLEOTIDE SEQUENCE</scope>
    <source>
        <strain evidence="8">BZ-TG-HK211</strain>
    </source>
</reference>
<dbReference type="InterPro" id="IPR058240">
    <property type="entry name" value="rSAM_sf"/>
</dbReference>
<dbReference type="SFLD" id="SFLDS00029">
    <property type="entry name" value="Radical_SAM"/>
    <property type="match status" value="1"/>
</dbReference>
<feature type="domain" description="Radical SAM core" evidence="7">
    <location>
        <begin position="172"/>
        <end position="411"/>
    </location>
</feature>
<proteinExistence type="predicted"/>
<evidence type="ECO:0000313" key="9">
    <source>
        <dbReference type="Proteomes" id="UP001285636"/>
    </source>
</evidence>
<dbReference type="CDD" id="cd02068">
    <property type="entry name" value="radical_SAM_B12_BD"/>
    <property type="match status" value="1"/>
</dbReference>
<dbReference type="SMART" id="SM00729">
    <property type="entry name" value="Elp3"/>
    <property type="match status" value="1"/>
</dbReference>
<dbReference type="SFLD" id="SFLDG01123">
    <property type="entry name" value="methyltransferase_(Class_B)"/>
    <property type="match status" value="1"/>
</dbReference>
<dbReference type="Gene3D" id="3.80.30.20">
    <property type="entry name" value="tm_1862 like domain"/>
    <property type="match status" value="1"/>
</dbReference>